<evidence type="ECO:0000313" key="2">
    <source>
        <dbReference type="EMBL" id="TWU44613.1"/>
    </source>
</evidence>
<keyword evidence="1" id="KW-0472">Membrane</keyword>
<feature type="transmembrane region" description="Helical" evidence="1">
    <location>
        <begin position="199"/>
        <end position="218"/>
    </location>
</feature>
<comment type="caution">
    <text evidence="2">The sequence shown here is derived from an EMBL/GenBank/DDBJ whole genome shotgun (WGS) entry which is preliminary data.</text>
</comment>
<sequence length="349" mass="37789">MPVACYQRPAILALVIGMTALTGVTATSSISVAAQLPANNRNSQTIVDGSVRMIVTVDPPSAPVATPITLTLDVEAPKNANLFPQAIGVQNGDPPDDRLGDFEVTDRDSGTSIPVAGNADRRRRVFRFTLVSLRSGTLTIPPIRVSYQMPEMTEGPRQLTSQPFEVNITSLIGDDADPRVFREIKPLVPIVAPTAPSPILSIGLTAIAIGAVAGYFVLRRRPTVSAQAWANDQLNRVEQEWNQKQLSSPAALNQLTGIIRRFVEHAESTTATSMATHELIETVNQNDWPSDAVATLSNFLRLVDQQKFAGAPLGDDESVPHWIDQLRELIHNVSSASPNAKPSQRRGDR</sequence>
<accession>A0A5C6E4M9</accession>
<name>A0A5C6E4M9_9BACT</name>
<evidence type="ECO:0000256" key="1">
    <source>
        <dbReference type="SAM" id="Phobius"/>
    </source>
</evidence>
<keyword evidence="3" id="KW-1185">Reference proteome</keyword>
<dbReference type="InterPro" id="IPR025738">
    <property type="entry name" value="BatD"/>
</dbReference>
<keyword evidence="1" id="KW-1133">Transmembrane helix</keyword>
<dbReference type="Proteomes" id="UP000318288">
    <property type="component" value="Unassembled WGS sequence"/>
</dbReference>
<protein>
    <recommendedName>
        <fullName evidence="4">Protein BatD</fullName>
    </recommendedName>
</protein>
<dbReference type="AlphaFoldDB" id="A0A5C6E4M9"/>
<proteinExistence type="predicted"/>
<organism evidence="2 3">
    <name type="scientific">Rubripirellula tenax</name>
    <dbReference type="NCBI Taxonomy" id="2528015"/>
    <lineage>
        <taxon>Bacteria</taxon>
        <taxon>Pseudomonadati</taxon>
        <taxon>Planctomycetota</taxon>
        <taxon>Planctomycetia</taxon>
        <taxon>Pirellulales</taxon>
        <taxon>Pirellulaceae</taxon>
        <taxon>Rubripirellula</taxon>
    </lineage>
</organism>
<keyword evidence="1" id="KW-0812">Transmembrane</keyword>
<dbReference type="Pfam" id="PF13584">
    <property type="entry name" value="BatD"/>
    <property type="match status" value="1"/>
</dbReference>
<gene>
    <name evidence="2" type="ORF">Poly51_60450</name>
</gene>
<dbReference type="EMBL" id="SJPW01000011">
    <property type="protein sequence ID" value="TWU44613.1"/>
    <property type="molecule type" value="Genomic_DNA"/>
</dbReference>
<evidence type="ECO:0008006" key="4">
    <source>
        <dbReference type="Google" id="ProtNLM"/>
    </source>
</evidence>
<reference evidence="2 3" key="1">
    <citation type="submission" date="2019-02" db="EMBL/GenBank/DDBJ databases">
        <title>Deep-cultivation of Planctomycetes and their phenomic and genomic characterization uncovers novel biology.</title>
        <authorList>
            <person name="Wiegand S."/>
            <person name="Jogler M."/>
            <person name="Boedeker C."/>
            <person name="Pinto D."/>
            <person name="Vollmers J."/>
            <person name="Rivas-Marin E."/>
            <person name="Kohn T."/>
            <person name="Peeters S.H."/>
            <person name="Heuer A."/>
            <person name="Rast P."/>
            <person name="Oberbeckmann S."/>
            <person name="Bunk B."/>
            <person name="Jeske O."/>
            <person name="Meyerdierks A."/>
            <person name="Storesund J.E."/>
            <person name="Kallscheuer N."/>
            <person name="Luecker S."/>
            <person name="Lage O.M."/>
            <person name="Pohl T."/>
            <person name="Merkel B.J."/>
            <person name="Hornburger P."/>
            <person name="Mueller R.-W."/>
            <person name="Bruemmer F."/>
            <person name="Labrenz M."/>
            <person name="Spormann A.M."/>
            <person name="Op Den Camp H."/>
            <person name="Overmann J."/>
            <person name="Amann R."/>
            <person name="Jetten M.S.M."/>
            <person name="Mascher T."/>
            <person name="Medema M.H."/>
            <person name="Devos D.P."/>
            <person name="Kaster A.-K."/>
            <person name="Ovreas L."/>
            <person name="Rohde M."/>
            <person name="Galperin M.Y."/>
            <person name="Jogler C."/>
        </authorList>
    </citation>
    <scope>NUCLEOTIDE SEQUENCE [LARGE SCALE GENOMIC DNA]</scope>
    <source>
        <strain evidence="2 3">Poly51</strain>
    </source>
</reference>
<evidence type="ECO:0000313" key="3">
    <source>
        <dbReference type="Proteomes" id="UP000318288"/>
    </source>
</evidence>